<gene>
    <name evidence="1" type="ordered locus">KPK_B0028</name>
</gene>
<dbReference type="EMBL" id="CP000966">
    <property type="protein sequence ID" value="ACI12202.1"/>
    <property type="molecule type" value="Genomic_DNA"/>
</dbReference>
<dbReference type="BioCyc" id="KPNE507522:GI0B-5799-MONOMER"/>
<evidence type="ECO:0000313" key="2">
    <source>
        <dbReference type="Proteomes" id="UP000001734"/>
    </source>
</evidence>
<dbReference type="Proteomes" id="UP000001734">
    <property type="component" value="Plasmid pKP91"/>
</dbReference>
<geneLocation type="plasmid" evidence="1 2">
    <name>pKP91</name>
</geneLocation>
<sequence length="85" mass="9102">MQDEGIPFRDIAKAIGQGLGIPVKSIPKEEAAAQFGWLAMFAMADVPASSKLTRERLGWVPLEASLLSDLTLPSYFNPAARALGT</sequence>
<keyword evidence="1" id="KW-0614">Plasmid</keyword>
<organism evidence="1 2">
    <name type="scientific">Klebsiella variicola (strain 342)</name>
    <name type="common">Klebsiella pneumoniae</name>
    <dbReference type="NCBI Taxonomy" id="507522"/>
    <lineage>
        <taxon>Bacteria</taxon>
        <taxon>Pseudomonadati</taxon>
        <taxon>Pseudomonadota</taxon>
        <taxon>Gammaproteobacteria</taxon>
        <taxon>Enterobacterales</taxon>
        <taxon>Enterobacteriaceae</taxon>
        <taxon>Klebsiella/Raoultella group</taxon>
        <taxon>Klebsiella</taxon>
        <taxon>Klebsiella pneumoniae complex</taxon>
    </lineage>
</organism>
<protein>
    <submittedName>
        <fullName evidence="1">Conserved domain protein</fullName>
    </submittedName>
</protein>
<evidence type="ECO:0000313" key="1">
    <source>
        <dbReference type="EMBL" id="ACI12202.1"/>
    </source>
</evidence>
<reference evidence="1 2" key="1">
    <citation type="journal article" date="2008" name="PLoS Genet.">
        <title>Complete genome sequence of the N2-fixing broad host range endophyte Klebsiella pneumoniae 342 and virulence predictions verified in mice.</title>
        <authorList>
            <person name="Fouts D.E."/>
            <person name="Tyler H.L."/>
            <person name="DeBoy R.T."/>
            <person name="Daugherty S."/>
            <person name="Ren Q."/>
            <person name="Badger J.H."/>
            <person name="Durkin A.S."/>
            <person name="Huot H."/>
            <person name="Shrivastava S."/>
            <person name="Kothari S."/>
            <person name="Dodson R.J."/>
            <person name="Mohamoud Y."/>
            <person name="Khouri H."/>
            <person name="Roesch L.F."/>
            <person name="Krogfelt K.A."/>
            <person name="Struve C."/>
            <person name="Triplett E.W."/>
            <person name="Methe B.A."/>
        </authorList>
    </citation>
    <scope>NUCLEOTIDE SEQUENCE [LARGE SCALE GENOMIC DNA]</scope>
    <source>
        <strain evidence="1 2">342</strain>
        <plasmid evidence="2">Plasmid pKP91</plasmid>
    </source>
</reference>
<dbReference type="AlphaFoldDB" id="B5RKI8"/>
<proteinExistence type="predicted"/>
<dbReference type="KEGG" id="kpe:KPK_B0028"/>
<name>B5RKI8_KLEV3</name>
<accession>B5RKI8</accession>
<dbReference type="HOGENOM" id="CLU_184503_0_0_6"/>